<dbReference type="SUPFAM" id="SSF50346">
    <property type="entry name" value="PRC-barrel domain"/>
    <property type="match status" value="1"/>
</dbReference>
<name>A0A7W7CUK3_9ACTN</name>
<sequence>MSERSAATLTRLGDTDQTFADPADDIRGRRVKDLDGEDLGKIDELLVDSDERRVRLLRVEHGGILGFGASASFIPVEAVRDITENVVVIDQSRQRVAEAPPYDPDLVDQDAYYQDLYGYYGYTPFWTLPYGMAPASVPPPHPRTMP</sequence>
<feature type="region of interest" description="Disordered" evidence="1">
    <location>
        <begin position="1"/>
        <end position="24"/>
    </location>
</feature>
<dbReference type="InterPro" id="IPR014747">
    <property type="entry name" value="Bac_photo_RC_H_C"/>
</dbReference>
<evidence type="ECO:0000259" key="2">
    <source>
        <dbReference type="Pfam" id="PF05239"/>
    </source>
</evidence>
<accession>A0A7W7CUK3</accession>
<proteinExistence type="predicted"/>
<feature type="domain" description="PRC-barrel" evidence="2">
    <location>
        <begin position="23"/>
        <end position="92"/>
    </location>
</feature>
<evidence type="ECO:0000313" key="3">
    <source>
        <dbReference type="EMBL" id="MBB4693558.1"/>
    </source>
</evidence>
<reference evidence="3 4" key="1">
    <citation type="submission" date="2020-08" db="EMBL/GenBank/DDBJ databases">
        <title>Sequencing the genomes of 1000 actinobacteria strains.</title>
        <authorList>
            <person name="Klenk H.-P."/>
        </authorList>
    </citation>
    <scope>NUCLEOTIDE SEQUENCE [LARGE SCALE GENOMIC DNA]</scope>
    <source>
        <strain evidence="3 4">DSM 45518</strain>
    </source>
</reference>
<evidence type="ECO:0000256" key="1">
    <source>
        <dbReference type="SAM" id="MobiDB-lite"/>
    </source>
</evidence>
<dbReference type="GO" id="GO:0019684">
    <property type="term" value="P:photosynthesis, light reaction"/>
    <property type="evidence" value="ECO:0007669"/>
    <property type="project" value="InterPro"/>
</dbReference>
<dbReference type="GO" id="GO:0030077">
    <property type="term" value="C:plasma membrane light-harvesting complex"/>
    <property type="evidence" value="ECO:0007669"/>
    <property type="project" value="InterPro"/>
</dbReference>
<protein>
    <submittedName>
        <fullName evidence="3">Sporulation protein YlmC with PRC-barrel domain</fullName>
    </submittedName>
</protein>
<dbReference type="PANTHER" id="PTHR36505">
    <property type="entry name" value="BLR1072 PROTEIN"/>
    <property type="match status" value="1"/>
</dbReference>
<gene>
    <name evidence="3" type="ORF">BKA14_003706</name>
</gene>
<dbReference type="EMBL" id="JACHMF010000001">
    <property type="protein sequence ID" value="MBB4693558.1"/>
    <property type="molecule type" value="Genomic_DNA"/>
</dbReference>
<dbReference type="PANTHER" id="PTHR36505:SF1">
    <property type="entry name" value="BLR1072 PROTEIN"/>
    <property type="match status" value="1"/>
</dbReference>
<dbReference type="InterPro" id="IPR027275">
    <property type="entry name" value="PRC-brl_dom"/>
</dbReference>
<dbReference type="Gene3D" id="3.90.50.10">
    <property type="entry name" value="Photosynthetic Reaction Center, subunit H, domain 2"/>
    <property type="match status" value="1"/>
</dbReference>
<dbReference type="AlphaFoldDB" id="A0A7W7CUK3"/>
<organism evidence="3 4">
    <name type="scientific">Paractinoplanes abujensis</name>
    <dbReference type="NCBI Taxonomy" id="882441"/>
    <lineage>
        <taxon>Bacteria</taxon>
        <taxon>Bacillati</taxon>
        <taxon>Actinomycetota</taxon>
        <taxon>Actinomycetes</taxon>
        <taxon>Micromonosporales</taxon>
        <taxon>Micromonosporaceae</taxon>
        <taxon>Paractinoplanes</taxon>
    </lineage>
</organism>
<dbReference type="Pfam" id="PF05239">
    <property type="entry name" value="PRC"/>
    <property type="match status" value="1"/>
</dbReference>
<dbReference type="Proteomes" id="UP000542742">
    <property type="component" value="Unassembled WGS sequence"/>
</dbReference>
<evidence type="ECO:0000313" key="4">
    <source>
        <dbReference type="Proteomes" id="UP000542742"/>
    </source>
</evidence>
<dbReference type="InterPro" id="IPR011033">
    <property type="entry name" value="PRC_barrel-like_sf"/>
</dbReference>
<dbReference type="RefSeq" id="WP_184952162.1">
    <property type="nucleotide sequence ID" value="NZ_BOMC01000056.1"/>
</dbReference>
<comment type="caution">
    <text evidence="3">The sequence shown here is derived from an EMBL/GenBank/DDBJ whole genome shotgun (WGS) entry which is preliminary data.</text>
</comment>
<keyword evidence="4" id="KW-1185">Reference proteome</keyword>